<evidence type="ECO:0000313" key="2">
    <source>
        <dbReference type="Proteomes" id="UP001291309"/>
    </source>
</evidence>
<keyword evidence="2" id="KW-1185">Reference proteome</keyword>
<comment type="caution">
    <text evidence="1">The sequence shown here is derived from an EMBL/GenBank/DDBJ whole genome shotgun (WGS) entry which is preliminary data.</text>
</comment>
<gene>
    <name evidence="1" type="primary">tssF</name>
    <name evidence="1" type="ORF">SYV04_31450</name>
</gene>
<dbReference type="PIRSF" id="PIRSF028304">
    <property type="entry name" value="UCP028304"/>
    <property type="match status" value="1"/>
</dbReference>
<dbReference type="InterPro" id="IPR010272">
    <property type="entry name" value="T6SS_TssF"/>
</dbReference>
<organism evidence="1 2">
    <name type="scientific">Hyalangium rubrum</name>
    <dbReference type="NCBI Taxonomy" id="3103134"/>
    <lineage>
        <taxon>Bacteria</taxon>
        <taxon>Pseudomonadati</taxon>
        <taxon>Myxococcota</taxon>
        <taxon>Myxococcia</taxon>
        <taxon>Myxococcales</taxon>
        <taxon>Cystobacterineae</taxon>
        <taxon>Archangiaceae</taxon>
        <taxon>Hyalangium</taxon>
    </lineage>
</organism>
<dbReference type="Pfam" id="PF05947">
    <property type="entry name" value="T6SS_TssF"/>
    <property type="match status" value="1"/>
</dbReference>
<sequence length="580" mass="64145">MFSKYYQSELTYLREMGKAFGSANPALAGMLVERGGDPDVERLLEGFAFLTARIRERIDDAVPEVVHGLVDLLLPHYLRVLPSCSVVEFTPHARLLRGRSRIPAGAEVGSKPVDGTTCVFRTTRPVDLLPLTLLETTLDQSSQNNPSLRVQFQVAEQGRSEIFQEEGLSLFLNGELAISGTLLVWLLRHCKGIQVRGGPGTEPVRLPVKNLSATGFSPEDQLLPWPARAPEGFRMLQEYFTLPQKFLFLEIRGLQAAAALTGQKLELVFEFERPPPLPGRVPKDIFKLHCAPVVNLFTTSADPVRVGTLGHEHLLRASGLDPEHMEVYSVDTVTGLQAGRNERLDYRPFFDFAHTTNAESRFYRLRRGHSPINDGMDTFLALGSPRDVAPSTVEETLSIDLTCTNRSLPARLQVGDLSVPTPASPTTAKFRNIIAVTKPVRPPLGSELHWRLLSHLALNQRSLMDPGAMKSVLELYNFQTTADQPAARANQLRVESLRGVTGKPVTRFLQGAPVRGAQVIIDVEESGFNGLGDAFLFGSVLDELLASYVSLNAFSEMVLRVQPSQVEYRWSPRNGRQPIA</sequence>
<accession>A0ABU5HBV5</accession>
<name>A0ABU5HBV5_9BACT</name>
<dbReference type="Proteomes" id="UP001291309">
    <property type="component" value="Unassembled WGS sequence"/>
</dbReference>
<dbReference type="PANTHER" id="PTHR35370">
    <property type="entry name" value="CYTOPLASMIC PROTEIN-RELATED-RELATED"/>
    <property type="match status" value="1"/>
</dbReference>
<proteinExistence type="predicted"/>
<dbReference type="PANTHER" id="PTHR35370:SF1">
    <property type="entry name" value="TYPE VI SECRETION SYSTEM COMPONENT TSSF1"/>
    <property type="match status" value="1"/>
</dbReference>
<protein>
    <submittedName>
        <fullName evidence="1">Type VI secretion system baseplate subunit TssF</fullName>
    </submittedName>
</protein>
<evidence type="ECO:0000313" key="1">
    <source>
        <dbReference type="EMBL" id="MDY7230946.1"/>
    </source>
</evidence>
<reference evidence="1 2" key="1">
    <citation type="submission" date="2023-12" db="EMBL/GenBank/DDBJ databases">
        <title>the genome sequence of Hyalangium sp. s54d21.</title>
        <authorList>
            <person name="Zhang X."/>
        </authorList>
    </citation>
    <scope>NUCLEOTIDE SEQUENCE [LARGE SCALE GENOMIC DNA]</scope>
    <source>
        <strain evidence="2">s54d21</strain>
    </source>
</reference>
<dbReference type="EMBL" id="JAXIVS010000013">
    <property type="protein sequence ID" value="MDY7230946.1"/>
    <property type="molecule type" value="Genomic_DNA"/>
</dbReference>
<dbReference type="RefSeq" id="WP_321549663.1">
    <property type="nucleotide sequence ID" value="NZ_JAXIVS010000013.1"/>
</dbReference>
<dbReference type="NCBIfam" id="TIGR03359">
    <property type="entry name" value="VI_chp_6"/>
    <property type="match status" value="1"/>
</dbReference>